<dbReference type="InterPro" id="IPR001079">
    <property type="entry name" value="Galectin_CRD"/>
</dbReference>
<dbReference type="Pfam" id="PF00337">
    <property type="entry name" value="Gal-bind_lectin"/>
    <property type="match status" value="1"/>
</dbReference>
<feature type="domain" description="Galectin" evidence="8">
    <location>
        <begin position="9"/>
        <end position="147"/>
    </location>
</feature>
<keyword evidence="4" id="KW-0964">Secreted</keyword>
<dbReference type="SUPFAM" id="SSF49899">
    <property type="entry name" value="Concanavalin A-like lectins/glucanases"/>
    <property type="match status" value="1"/>
</dbReference>
<evidence type="ECO:0000256" key="3">
    <source>
        <dbReference type="ARBA" id="ARBA00022512"/>
    </source>
</evidence>
<name>A0A5C3KTH8_COPMA</name>
<evidence type="ECO:0000259" key="8">
    <source>
        <dbReference type="PROSITE" id="PS51304"/>
    </source>
</evidence>
<dbReference type="Gene3D" id="2.60.120.200">
    <property type="match status" value="1"/>
</dbReference>
<evidence type="ECO:0000256" key="1">
    <source>
        <dbReference type="ARBA" id="ARBA00004191"/>
    </source>
</evidence>
<dbReference type="InterPro" id="IPR013320">
    <property type="entry name" value="ConA-like_dom_sf"/>
</dbReference>
<gene>
    <name evidence="9" type="ORF">FA15DRAFT_462546</name>
</gene>
<proteinExistence type="predicted"/>
<dbReference type="OrthoDB" id="3018764at2759"/>
<evidence type="ECO:0000313" key="10">
    <source>
        <dbReference type="Proteomes" id="UP000307440"/>
    </source>
</evidence>
<reference evidence="9 10" key="1">
    <citation type="journal article" date="2019" name="Nat. Ecol. Evol.">
        <title>Megaphylogeny resolves global patterns of mushroom evolution.</title>
        <authorList>
            <person name="Varga T."/>
            <person name="Krizsan K."/>
            <person name="Foldi C."/>
            <person name="Dima B."/>
            <person name="Sanchez-Garcia M."/>
            <person name="Sanchez-Ramirez S."/>
            <person name="Szollosi G.J."/>
            <person name="Szarkandi J.G."/>
            <person name="Papp V."/>
            <person name="Albert L."/>
            <person name="Andreopoulos W."/>
            <person name="Angelini C."/>
            <person name="Antonin V."/>
            <person name="Barry K.W."/>
            <person name="Bougher N.L."/>
            <person name="Buchanan P."/>
            <person name="Buyck B."/>
            <person name="Bense V."/>
            <person name="Catcheside P."/>
            <person name="Chovatia M."/>
            <person name="Cooper J."/>
            <person name="Damon W."/>
            <person name="Desjardin D."/>
            <person name="Finy P."/>
            <person name="Geml J."/>
            <person name="Haridas S."/>
            <person name="Hughes K."/>
            <person name="Justo A."/>
            <person name="Karasinski D."/>
            <person name="Kautmanova I."/>
            <person name="Kiss B."/>
            <person name="Kocsube S."/>
            <person name="Kotiranta H."/>
            <person name="LaButti K.M."/>
            <person name="Lechner B.E."/>
            <person name="Liimatainen K."/>
            <person name="Lipzen A."/>
            <person name="Lukacs Z."/>
            <person name="Mihaltcheva S."/>
            <person name="Morgado L.N."/>
            <person name="Niskanen T."/>
            <person name="Noordeloos M.E."/>
            <person name="Ohm R.A."/>
            <person name="Ortiz-Santana B."/>
            <person name="Ovrebo C."/>
            <person name="Racz N."/>
            <person name="Riley R."/>
            <person name="Savchenko A."/>
            <person name="Shiryaev A."/>
            <person name="Soop K."/>
            <person name="Spirin V."/>
            <person name="Szebenyi C."/>
            <person name="Tomsovsky M."/>
            <person name="Tulloss R.E."/>
            <person name="Uehling J."/>
            <person name="Grigoriev I.V."/>
            <person name="Vagvolgyi C."/>
            <person name="Papp T."/>
            <person name="Martin F.M."/>
            <person name="Miettinen O."/>
            <person name="Hibbett D.S."/>
            <person name="Nagy L.G."/>
        </authorList>
    </citation>
    <scope>NUCLEOTIDE SEQUENCE [LARGE SCALE GENOMIC DNA]</scope>
    <source>
        <strain evidence="9 10">CBS 121175</strain>
    </source>
</reference>
<dbReference type="AlphaFoldDB" id="A0A5C3KTH8"/>
<comment type="subcellular location">
    <subcellularLocation>
        <location evidence="1">Secreted</location>
        <location evidence="1">Cell wall</location>
    </subcellularLocation>
    <subcellularLocation>
        <location evidence="2">Secreted</location>
        <location evidence="2">Extracellular space</location>
        <location evidence="2">Extracellular matrix</location>
    </subcellularLocation>
</comment>
<keyword evidence="10" id="KW-1185">Reference proteome</keyword>
<evidence type="ECO:0000256" key="5">
    <source>
        <dbReference type="ARBA" id="ARBA00022947"/>
    </source>
</evidence>
<dbReference type="EMBL" id="ML210217">
    <property type="protein sequence ID" value="TFK23495.1"/>
    <property type="molecule type" value="Genomic_DNA"/>
</dbReference>
<dbReference type="PROSITE" id="PS51304">
    <property type="entry name" value="GALECTIN"/>
    <property type="match status" value="1"/>
</dbReference>
<keyword evidence="4" id="KW-0272">Extracellular matrix</keyword>
<evidence type="ECO:0000256" key="7">
    <source>
        <dbReference type="RuleBase" id="RU102079"/>
    </source>
</evidence>
<comment type="subunit">
    <text evidence="6">Homotetramer. Oligomerization is required for carbohydrate binding.</text>
</comment>
<keyword evidence="5" id="KW-0293">Fruiting body</keyword>
<keyword evidence="7 9" id="KW-0430">Lectin</keyword>
<sequence>MFYIVKANETILFDKEFKAEGIMMLQSARLDTSSSTGSAAIELVSAPGNTLLQIAFRPYENIITFNHRPLGGMWGPELAIPFQGQFQDILEPSVTIYDHGDRYQILVDYKTVFYFYKRLRENATAVRFIRENSRHPLFAEALGVNVYPSFRHIFPNAKYYEPVRISRKQAEFGRKTLL</sequence>
<dbReference type="STRING" id="230819.A0A5C3KTH8"/>
<dbReference type="GO" id="GO:0030246">
    <property type="term" value="F:carbohydrate binding"/>
    <property type="evidence" value="ECO:0007669"/>
    <property type="project" value="UniProtKB-UniRule"/>
</dbReference>
<keyword evidence="3" id="KW-0134">Cell wall</keyword>
<accession>A0A5C3KTH8</accession>
<evidence type="ECO:0000256" key="6">
    <source>
        <dbReference type="ARBA" id="ARBA00026032"/>
    </source>
</evidence>
<protein>
    <recommendedName>
        <fullName evidence="7">Galectin</fullName>
    </recommendedName>
</protein>
<evidence type="ECO:0000256" key="4">
    <source>
        <dbReference type="ARBA" id="ARBA00022530"/>
    </source>
</evidence>
<organism evidence="9 10">
    <name type="scientific">Coprinopsis marcescibilis</name>
    <name type="common">Agaric fungus</name>
    <name type="synonym">Psathyrella marcescibilis</name>
    <dbReference type="NCBI Taxonomy" id="230819"/>
    <lineage>
        <taxon>Eukaryota</taxon>
        <taxon>Fungi</taxon>
        <taxon>Dikarya</taxon>
        <taxon>Basidiomycota</taxon>
        <taxon>Agaricomycotina</taxon>
        <taxon>Agaricomycetes</taxon>
        <taxon>Agaricomycetidae</taxon>
        <taxon>Agaricales</taxon>
        <taxon>Agaricineae</taxon>
        <taxon>Psathyrellaceae</taxon>
        <taxon>Coprinopsis</taxon>
    </lineage>
</organism>
<dbReference type="Proteomes" id="UP000307440">
    <property type="component" value="Unassembled WGS sequence"/>
</dbReference>
<evidence type="ECO:0000313" key="9">
    <source>
        <dbReference type="EMBL" id="TFK23495.1"/>
    </source>
</evidence>
<evidence type="ECO:0000256" key="2">
    <source>
        <dbReference type="ARBA" id="ARBA00004498"/>
    </source>
</evidence>